<evidence type="ECO:0000313" key="16">
    <source>
        <dbReference type="Proteomes" id="UP000230132"/>
    </source>
</evidence>
<dbReference type="NCBIfam" id="TIGR00174">
    <property type="entry name" value="miaA"/>
    <property type="match status" value="1"/>
</dbReference>
<evidence type="ECO:0000256" key="2">
    <source>
        <dbReference type="ARBA" id="ARBA00003213"/>
    </source>
</evidence>
<comment type="caution">
    <text evidence="15">The sequence shown here is derived from an EMBL/GenBank/DDBJ whole genome shotgun (WGS) entry which is preliminary data.</text>
</comment>
<dbReference type="PANTHER" id="PTHR11088:SF60">
    <property type="entry name" value="TRNA DIMETHYLALLYLTRANSFERASE"/>
    <property type="match status" value="1"/>
</dbReference>
<name>A0A2H0UW24_9BACT</name>
<dbReference type="Gene3D" id="3.40.50.300">
    <property type="entry name" value="P-loop containing nucleotide triphosphate hydrolases"/>
    <property type="match status" value="1"/>
</dbReference>
<comment type="similarity">
    <text evidence="3 14">Belongs to the IPP transferase family.</text>
</comment>
<evidence type="ECO:0000256" key="6">
    <source>
        <dbReference type="ARBA" id="ARBA00022679"/>
    </source>
</evidence>
<dbReference type="GO" id="GO:0006400">
    <property type="term" value="P:tRNA modification"/>
    <property type="evidence" value="ECO:0007669"/>
    <property type="project" value="TreeGrafter"/>
</dbReference>
<reference evidence="16" key="1">
    <citation type="submission" date="2017-09" db="EMBL/GenBank/DDBJ databases">
        <title>Depth-based differentiation of microbial function through sediment-hosted aquifers and enrichment of novel symbionts in the deep terrestrial subsurface.</title>
        <authorList>
            <person name="Probst A.J."/>
            <person name="Ladd B."/>
            <person name="Jarett J.K."/>
            <person name="Geller-Mcgrath D.E."/>
            <person name="Sieber C.M.K."/>
            <person name="Emerson J.B."/>
            <person name="Anantharaman K."/>
            <person name="Thomas B.C."/>
            <person name="Malmstrom R."/>
            <person name="Stieglmeier M."/>
            <person name="Klingl A."/>
            <person name="Woyke T."/>
            <person name="Ryan C.M."/>
            <person name="Banfield J.F."/>
        </authorList>
    </citation>
    <scope>NUCLEOTIDE SEQUENCE [LARGE SCALE GENOMIC DNA]</scope>
</reference>
<dbReference type="PANTHER" id="PTHR11088">
    <property type="entry name" value="TRNA DIMETHYLALLYLTRANSFERASE"/>
    <property type="match status" value="1"/>
</dbReference>
<dbReference type="InterPro" id="IPR039657">
    <property type="entry name" value="Dimethylallyltransferase"/>
</dbReference>
<evidence type="ECO:0000256" key="9">
    <source>
        <dbReference type="ARBA" id="ARBA00022840"/>
    </source>
</evidence>
<dbReference type="InterPro" id="IPR018022">
    <property type="entry name" value="IPT"/>
</dbReference>
<accession>A0A2H0UW24</accession>
<dbReference type="Gene3D" id="1.10.20.140">
    <property type="match status" value="1"/>
</dbReference>
<evidence type="ECO:0000256" key="8">
    <source>
        <dbReference type="ARBA" id="ARBA00022741"/>
    </source>
</evidence>
<dbReference type="Pfam" id="PF01715">
    <property type="entry name" value="IPPT"/>
    <property type="match status" value="1"/>
</dbReference>
<evidence type="ECO:0000256" key="4">
    <source>
        <dbReference type="ARBA" id="ARBA00012665"/>
    </source>
</evidence>
<evidence type="ECO:0000313" key="15">
    <source>
        <dbReference type="EMBL" id="PIR90379.1"/>
    </source>
</evidence>
<dbReference type="Proteomes" id="UP000230132">
    <property type="component" value="Unassembled WGS sequence"/>
</dbReference>
<keyword evidence="10" id="KW-0460">Magnesium</keyword>
<evidence type="ECO:0000256" key="14">
    <source>
        <dbReference type="RuleBase" id="RU003785"/>
    </source>
</evidence>
<evidence type="ECO:0000256" key="12">
    <source>
        <dbReference type="RuleBase" id="RU003783"/>
    </source>
</evidence>
<gene>
    <name evidence="15" type="primary">miaA</name>
    <name evidence="15" type="ORF">COU05_02215</name>
</gene>
<proteinExistence type="inferred from homology"/>
<evidence type="ECO:0000256" key="7">
    <source>
        <dbReference type="ARBA" id="ARBA00022694"/>
    </source>
</evidence>
<comment type="catalytic activity">
    <reaction evidence="11 12">
        <text>adenosine(37) in tRNA + dimethylallyl diphosphate = N(6)-dimethylallyladenosine(37) in tRNA + diphosphate</text>
        <dbReference type="Rhea" id="RHEA:26482"/>
        <dbReference type="Rhea" id="RHEA-COMP:10162"/>
        <dbReference type="Rhea" id="RHEA-COMP:10375"/>
        <dbReference type="ChEBI" id="CHEBI:33019"/>
        <dbReference type="ChEBI" id="CHEBI:57623"/>
        <dbReference type="ChEBI" id="CHEBI:74411"/>
        <dbReference type="ChEBI" id="CHEBI:74415"/>
        <dbReference type="EC" id="2.5.1.75"/>
    </reaction>
</comment>
<evidence type="ECO:0000256" key="3">
    <source>
        <dbReference type="ARBA" id="ARBA00005842"/>
    </source>
</evidence>
<keyword evidence="8 14" id="KW-0547">Nucleotide-binding</keyword>
<dbReference type="GO" id="GO:0005524">
    <property type="term" value="F:ATP binding"/>
    <property type="evidence" value="ECO:0007669"/>
    <property type="project" value="UniProtKB-KW"/>
</dbReference>
<evidence type="ECO:0000256" key="13">
    <source>
        <dbReference type="RuleBase" id="RU003784"/>
    </source>
</evidence>
<evidence type="ECO:0000256" key="1">
    <source>
        <dbReference type="ARBA" id="ARBA00001946"/>
    </source>
</evidence>
<protein>
    <recommendedName>
        <fullName evidence="5 12">tRNA dimethylallyltransferase</fullName>
        <ecNumber evidence="4 12">2.5.1.75</ecNumber>
    </recommendedName>
</protein>
<keyword evidence="7 12" id="KW-0819">tRNA processing</keyword>
<keyword evidence="9 14" id="KW-0067">ATP-binding</keyword>
<sequence>MQGIPHHLIDVSSPKRKFSVAQFQKQAYLAIDDILKQGKTPFLVGGSAFYLYSVIEGWQFPVTTRDEKLRKNLEKKTAEQLFSLLKDLSPKRAKTIEPNNKRRLIRAIEIAKQLGKVPQVIKKPKYDCLILGLKMPNEELKTLIKKRLLKRLQLGMVAEVKGLKAQGLSWKRLEGLGLEYKWIALYLQKKVGKEEMIEKLTTDIYHFAKRQMTWFKKDNTIHWLPLKKKGYLHQAKTLINRFLN</sequence>
<evidence type="ECO:0000256" key="11">
    <source>
        <dbReference type="ARBA" id="ARBA00049563"/>
    </source>
</evidence>
<evidence type="ECO:0000256" key="5">
    <source>
        <dbReference type="ARBA" id="ARBA00017477"/>
    </source>
</evidence>
<dbReference type="GO" id="GO:0052381">
    <property type="term" value="F:tRNA dimethylallyltransferase activity"/>
    <property type="evidence" value="ECO:0007669"/>
    <property type="project" value="UniProtKB-EC"/>
</dbReference>
<evidence type="ECO:0000256" key="10">
    <source>
        <dbReference type="ARBA" id="ARBA00022842"/>
    </source>
</evidence>
<dbReference type="AlphaFoldDB" id="A0A2H0UW24"/>
<dbReference type="EMBL" id="PFAX01000026">
    <property type="protein sequence ID" value="PIR90379.1"/>
    <property type="molecule type" value="Genomic_DNA"/>
</dbReference>
<keyword evidence="6 14" id="KW-0808">Transferase</keyword>
<comment type="cofactor">
    <cofactor evidence="1">
        <name>Mg(2+)</name>
        <dbReference type="ChEBI" id="CHEBI:18420"/>
    </cofactor>
</comment>
<comment type="function">
    <text evidence="2 13">Catalyzes the transfer of a dimethylallyl group onto the adenine at position 37 in tRNAs that read codons beginning with uridine, leading to the formation of N6-(dimethylallyl)adenosine (i(6)A).</text>
</comment>
<dbReference type="InterPro" id="IPR027417">
    <property type="entry name" value="P-loop_NTPase"/>
</dbReference>
<dbReference type="EC" id="2.5.1.75" evidence="4 12"/>
<organism evidence="15 16">
    <name type="scientific">bacterium (Candidatus Gribaldobacteria) CG10_big_fil_rev_8_21_14_0_10_37_21</name>
    <dbReference type="NCBI Taxonomy" id="2014275"/>
    <lineage>
        <taxon>Bacteria</taxon>
        <taxon>Candidatus Gribaldobacteria</taxon>
    </lineage>
</organism>